<dbReference type="Proteomes" id="UP000248039">
    <property type="component" value="Unassembled WGS sequence"/>
</dbReference>
<gene>
    <name evidence="1" type="ORF">C7C46_25255</name>
</gene>
<dbReference type="EMBL" id="PYBW01000100">
    <property type="protein sequence ID" value="PYC73304.1"/>
    <property type="molecule type" value="Genomic_DNA"/>
</dbReference>
<protein>
    <submittedName>
        <fullName evidence="1">Uncharacterized protein</fullName>
    </submittedName>
</protein>
<dbReference type="AlphaFoldDB" id="A0A2V4MWN1"/>
<feature type="non-terminal residue" evidence="1">
    <location>
        <position position="1"/>
    </location>
</feature>
<name>A0A2V4MWN1_9ACTN</name>
<evidence type="ECO:0000313" key="2">
    <source>
        <dbReference type="Proteomes" id="UP000248039"/>
    </source>
</evidence>
<reference evidence="1 2" key="1">
    <citation type="submission" date="2018-03" db="EMBL/GenBank/DDBJ databases">
        <title>Bioinformatic expansion and discovery of thiopeptide antibiotics.</title>
        <authorList>
            <person name="Schwalen C.J."/>
            <person name="Hudson G.A."/>
            <person name="Mitchell D.A."/>
        </authorList>
    </citation>
    <scope>NUCLEOTIDE SEQUENCE [LARGE SCALE GENOMIC DNA]</scope>
    <source>
        <strain evidence="1 2">ATCC 21389</strain>
    </source>
</reference>
<organism evidence="1 2">
    <name type="scientific">Streptomyces tateyamensis</name>
    <dbReference type="NCBI Taxonomy" id="565073"/>
    <lineage>
        <taxon>Bacteria</taxon>
        <taxon>Bacillati</taxon>
        <taxon>Actinomycetota</taxon>
        <taxon>Actinomycetes</taxon>
        <taxon>Kitasatosporales</taxon>
        <taxon>Streptomycetaceae</taxon>
        <taxon>Streptomyces</taxon>
    </lineage>
</organism>
<keyword evidence="2" id="KW-1185">Reference proteome</keyword>
<sequence>DASLAGLSADDRYAFFSSGAANLLPGGTPGSYAYYRRDLRTGRTERILELPAAAGAGGTGPAVDGAGRTLLLGGDGSTFVPGDPNQNPALFTVRLHRP</sequence>
<evidence type="ECO:0000313" key="1">
    <source>
        <dbReference type="EMBL" id="PYC73304.1"/>
    </source>
</evidence>
<comment type="caution">
    <text evidence="1">The sequence shown here is derived from an EMBL/GenBank/DDBJ whole genome shotgun (WGS) entry which is preliminary data.</text>
</comment>
<accession>A0A2V4MWN1</accession>
<proteinExistence type="predicted"/>
<dbReference type="SUPFAM" id="SSF69304">
    <property type="entry name" value="Tricorn protease N-terminal domain"/>
    <property type="match status" value="1"/>
</dbReference>